<evidence type="ECO:0000313" key="9">
    <source>
        <dbReference type="Proteomes" id="UP000567179"/>
    </source>
</evidence>
<feature type="region of interest" description="Disordered" evidence="5">
    <location>
        <begin position="372"/>
        <end position="403"/>
    </location>
</feature>
<proteinExistence type="predicted"/>
<feature type="compositionally biased region" description="Pro residues" evidence="5">
    <location>
        <begin position="228"/>
        <end position="238"/>
    </location>
</feature>
<accession>A0A8H5BA61</accession>
<dbReference type="Pfam" id="PF06544">
    <property type="entry name" value="Prp3_C"/>
    <property type="match status" value="1"/>
</dbReference>
<feature type="region of interest" description="Disordered" evidence="5">
    <location>
        <begin position="108"/>
        <end position="134"/>
    </location>
</feature>
<dbReference type="PANTHER" id="PTHR14212">
    <property type="entry name" value="U4/U6-ASSOCIATED RNA SPLICING FACTOR-RELATED"/>
    <property type="match status" value="1"/>
</dbReference>
<comment type="subcellular location">
    <subcellularLocation>
        <location evidence="1">Nucleus</location>
    </subcellularLocation>
</comment>
<dbReference type="AlphaFoldDB" id="A0A8H5BA61"/>
<dbReference type="EMBL" id="JAACJJ010000030">
    <property type="protein sequence ID" value="KAF5318442.1"/>
    <property type="molecule type" value="Genomic_DNA"/>
</dbReference>
<keyword evidence="9" id="KW-1185">Reference proteome</keyword>
<keyword evidence="2" id="KW-0507">mRNA processing</keyword>
<evidence type="ECO:0000256" key="1">
    <source>
        <dbReference type="ARBA" id="ARBA00004123"/>
    </source>
</evidence>
<evidence type="ECO:0000256" key="2">
    <source>
        <dbReference type="ARBA" id="ARBA00022664"/>
    </source>
</evidence>
<comment type="caution">
    <text evidence="8">The sequence shown here is derived from an EMBL/GenBank/DDBJ whole genome shotgun (WGS) entry which is preliminary data.</text>
</comment>
<feature type="domain" description="Small nuclear ribonucleoprotein Prp3 C-terminal" evidence="6">
    <location>
        <begin position="472"/>
        <end position="624"/>
    </location>
</feature>
<feature type="compositionally biased region" description="Acidic residues" evidence="5">
    <location>
        <begin position="543"/>
        <end position="557"/>
    </location>
</feature>
<dbReference type="InterPro" id="IPR013881">
    <property type="entry name" value="Pre-mRNA_splic_Prp3_dom"/>
</dbReference>
<organism evidence="8 9">
    <name type="scientific">Psilocybe cf. subviscida</name>
    <dbReference type="NCBI Taxonomy" id="2480587"/>
    <lineage>
        <taxon>Eukaryota</taxon>
        <taxon>Fungi</taxon>
        <taxon>Dikarya</taxon>
        <taxon>Basidiomycota</taxon>
        <taxon>Agaricomycotina</taxon>
        <taxon>Agaricomycetes</taxon>
        <taxon>Agaricomycetidae</taxon>
        <taxon>Agaricales</taxon>
        <taxon>Agaricineae</taxon>
        <taxon>Strophariaceae</taxon>
        <taxon>Psilocybe</taxon>
    </lineage>
</organism>
<dbReference type="OrthoDB" id="10264544at2759"/>
<protein>
    <submittedName>
        <fullName evidence="8">Uncharacterized protein</fullName>
    </submittedName>
</protein>
<evidence type="ECO:0000256" key="3">
    <source>
        <dbReference type="ARBA" id="ARBA00023187"/>
    </source>
</evidence>
<reference evidence="8 9" key="1">
    <citation type="journal article" date="2020" name="ISME J.">
        <title>Uncovering the hidden diversity of litter-decomposition mechanisms in mushroom-forming fungi.</title>
        <authorList>
            <person name="Floudas D."/>
            <person name="Bentzer J."/>
            <person name="Ahren D."/>
            <person name="Johansson T."/>
            <person name="Persson P."/>
            <person name="Tunlid A."/>
        </authorList>
    </citation>
    <scope>NUCLEOTIDE SEQUENCE [LARGE SCALE GENOMIC DNA]</scope>
    <source>
        <strain evidence="8 9">CBS 101986</strain>
    </source>
</reference>
<dbReference type="CDD" id="cd24162">
    <property type="entry name" value="Prp3_C"/>
    <property type="match status" value="1"/>
</dbReference>
<dbReference type="InterPro" id="IPR010541">
    <property type="entry name" value="Prp3_C"/>
</dbReference>
<dbReference type="GO" id="GO:0000398">
    <property type="term" value="P:mRNA splicing, via spliceosome"/>
    <property type="evidence" value="ECO:0007669"/>
    <property type="project" value="InterPro"/>
</dbReference>
<dbReference type="Proteomes" id="UP000567179">
    <property type="component" value="Unassembled WGS sequence"/>
</dbReference>
<evidence type="ECO:0000259" key="7">
    <source>
        <dbReference type="Pfam" id="PF08572"/>
    </source>
</evidence>
<evidence type="ECO:0000256" key="4">
    <source>
        <dbReference type="ARBA" id="ARBA00023242"/>
    </source>
</evidence>
<keyword evidence="4" id="KW-0539">Nucleus</keyword>
<sequence length="635" mass="70281">MSDRKRAFEGSADTASHKKLKRRHASSYLIISSLLVTSNGASNAVSALSSAEMIAQKRAEIAAKLAAMSGKLQNPGASLPAKPVTLAAPVPKVPIVAASVPSKVVYNASPSPSVSSGPTPATASGSGTPGAAGLPEDIHRRVAEAKKRVADAQTRLAVKDNPYMSMVQSGKKKGTPVEQTQQGAGLKMAAHPLLLDQTPILQQSKKDRYKPMQPKFASIRANTRNQPTPTPAPTPIVTPSPAANPYSVASKESTGLEGAPRERTGRKFHFNPKGKYVALGNQVRQEAQLEALKQRIEESARKRAPPPESEWWDAALLPTKKYDDIQTLGIENLNIKNADSPITIYIQHPIPIPAPNEKNQVELKPLMLTKKEQKKMRKLKRKQDLQDKRDRQRMGLLPPDPPKVRLVNMMKVLTSDAVQDPTRVEARVRREVAMRRHTHEKMNAERKLTDEQRREKVETKKAEEEKKGIYGAVFKVLNLSDPAHQFKVRKNADQCNLTGLCVFNSNFNIVYVEGSAKSMNFYKKLMLNRIQWTEAARPRGAEDVELDTGEDGADDEAAASSSKGKAKDEGETATQSLEDNKCFLIWEGLLRDRAFSNFRAKSCPTDREARDLLGERLKGYWDVAKNWKPEEEDLY</sequence>
<evidence type="ECO:0000313" key="8">
    <source>
        <dbReference type="EMBL" id="KAF5318442.1"/>
    </source>
</evidence>
<keyword evidence="3" id="KW-0508">mRNA splicing</keyword>
<feature type="region of interest" description="Disordered" evidence="5">
    <location>
        <begin position="1"/>
        <end position="21"/>
    </location>
</feature>
<dbReference type="Pfam" id="PF08572">
    <property type="entry name" value="PRP3"/>
    <property type="match status" value="1"/>
</dbReference>
<feature type="compositionally biased region" description="Basic and acidic residues" evidence="5">
    <location>
        <begin position="382"/>
        <end position="393"/>
    </location>
</feature>
<dbReference type="InterPro" id="IPR027104">
    <property type="entry name" value="Prp3"/>
</dbReference>
<evidence type="ECO:0000256" key="5">
    <source>
        <dbReference type="SAM" id="MobiDB-lite"/>
    </source>
</evidence>
<dbReference type="GO" id="GO:0046540">
    <property type="term" value="C:U4/U6 x U5 tri-snRNP complex"/>
    <property type="evidence" value="ECO:0007669"/>
    <property type="project" value="InterPro"/>
</dbReference>
<feature type="compositionally biased region" description="Low complexity" evidence="5">
    <location>
        <begin position="108"/>
        <end position="133"/>
    </location>
</feature>
<name>A0A8H5BA61_9AGAR</name>
<dbReference type="PANTHER" id="PTHR14212:SF0">
    <property type="entry name" value="U4_U6 SMALL NUCLEAR RIBONUCLEOPROTEIN PRP3"/>
    <property type="match status" value="1"/>
</dbReference>
<evidence type="ECO:0000259" key="6">
    <source>
        <dbReference type="Pfam" id="PF06544"/>
    </source>
</evidence>
<feature type="region of interest" description="Disordered" evidence="5">
    <location>
        <begin position="538"/>
        <end position="572"/>
    </location>
</feature>
<feature type="compositionally biased region" description="Basic residues" evidence="5">
    <location>
        <begin position="372"/>
        <end position="381"/>
    </location>
</feature>
<gene>
    <name evidence="8" type="ORF">D9619_010688</name>
</gene>
<feature type="region of interest" description="Disordered" evidence="5">
    <location>
        <begin position="222"/>
        <end position="268"/>
    </location>
</feature>
<feature type="domain" description="Pre-mRNA-splicing factor 3" evidence="7">
    <location>
        <begin position="258"/>
        <end position="449"/>
    </location>
</feature>